<sequence length="34" mass="3956">ARNLARTCRQRMREPGDGHPSKPDDVTFLLFRLT</sequence>
<accession>X0VSL0</accession>
<proteinExistence type="predicted"/>
<name>X0VSL0_9ZZZZ</name>
<comment type="caution">
    <text evidence="2">The sequence shown here is derived from an EMBL/GenBank/DDBJ whole genome shotgun (WGS) entry which is preliminary data.</text>
</comment>
<gene>
    <name evidence="2" type="ORF">S01H1_58669</name>
</gene>
<dbReference type="AlphaFoldDB" id="X0VSL0"/>
<evidence type="ECO:0000256" key="1">
    <source>
        <dbReference type="SAM" id="MobiDB-lite"/>
    </source>
</evidence>
<dbReference type="EMBL" id="BARS01038333">
    <property type="protein sequence ID" value="GAG21419.1"/>
    <property type="molecule type" value="Genomic_DNA"/>
</dbReference>
<evidence type="ECO:0000313" key="2">
    <source>
        <dbReference type="EMBL" id="GAG21419.1"/>
    </source>
</evidence>
<organism evidence="2">
    <name type="scientific">marine sediment metagenome</name>
    <dbReference type="NCBI Taxonomy" id="412755"/>
    <lineage>
        <taxon>unclassified sequences</taxon>
        <taxon>metagenomes</taxon>
        <taxon>ecological metagenomes</taxon>
    </lineage>
</organism>
<protein>
    <submittedName>
        <fullName evidence="2">Uncharacterized protein</fullName>
    </submittedName>
</protein>
<feature type="non-terminal residue" evidence="2">
    <location>
        <position position="1"/>
    </location>
</feature>
<feature type="region of interest" description="Disordered" evidence="1">
    <location>
        <begin position="1"/>
        <end position="26"/>
    </location>
</feature>
<reference evidence="2" key="1">
    <citation type="journal article" date="2014" name="Front. Microbiol.">
        <title>High frequency of phylogenetically diverse reductive dehalogenase-homologous genes in deep subseafloor sedimentary metagenomes.</title>
        <authorList>
            <person name="Kawai M."/>
            <person name="Futagami T."/>
            <person name="Toyoda A."/>
            <person name="Takaki Y."/>
            <person name="Nishi S."/>
            <person name="Hori S."/>
            <person name="Arai W."/>
            <person name="Tsubouchi T."/>
            <person name="Morono Y."/>
            <person name="Uchiyama I."/>
            <person name="Ito T."/>
            <person name="Fujiyama A."/>
            <person name="Inagaki F."/>
            <person name="Takami H."/>
        </authorList>
    </citation>
    <scope>NUCLEOTIDE SEQUENCE</scope>
    <source>
        <strain evidence="2">Expedition CK06-06</strain>
    </source>
</reference>
<feature type="compositionally biased region" description="Basic and acidic residues" evidence="1">
    <location>
        <begin position="11"/>
        <end position="25"/>
    </location>
</feature>